<gene>
    <name evidence="5" type="ORF">SAMN04488000_111134</name>
</gene>
<dbReference type="InterPro" id="IPR001034">
    <property type="entry name" value="DeoR_HTH"/>
</dbReference>
<dbReference type="SUPFAM" id="SSF46785">
    <property type="entry name" value="Winged helix' DNA-binding domain"/>
    <property type="match status" value="1"/>
</dbReference>
<dbReference type="SMART" id="SM01134">
    <property type="entry name" value="DeoRC"/>
    <property type="match status" value="1"/>
</dbReference>
<dbReference type="RefSeq" id="WP_177229920.1">
    <property type="nucleotide sequence ID" value="NZ_FOFV01000011.1"/>
</dbReference>
<keyword evidence="6" id="KW-1185">Reference proteome</keyword>
<dbReference type="Proteomes" id="UP000199503">
    <property type="component" value="Unassembled WGS sequence"/>
</dbReference>
<reference evidence="6" key="1">
    <citation type="submission" date="2016-10" db="EMBL/GenBank/DDBJ databases">
        <authorList>
            <person name="Varghese N."/>
            <person name="Submissions S."/>
        </authorList>
    </citation>
    <scope>NUCLEOTIDE SEQUENCE [LARGE SCALE GENOMIC DNA]</scope>
    <source>
        <strain evidence="6">DSM 44437</strain>
    </source>
</reference>
<evidence type="ECO:0000259" key="4">
    <source>
        <dbReference type="PROSITE" id="PS51000"/>
    </source>
</evidence>
<dbReference type="InterPro" id="IPR037171">
    <property type="entry name" value="NagB/RpiA_transferase-like"/>
</dbReference>
<dbReference type="InterPro" id="IPR018356">
    <property type="entry name" value="Tscrpt_reg_HTH_DeoR_CS"/>
</dbReference>
<dbReference type="PROSITE" id="PS51000">
    <property type="entry name" value="HTH_DEOR_2"/>
    <property type="match status" value="1"/>
</dbReference>
<evidence type="ECO:0000256" key="3">
    <source>
        <dbReference type="ARBA" id="ARBA00023163"/>
    </source>
</evidence>
<proteinExistence type="predicted"/>
<keyword evidence="1" id="KW-0805">Transcription regulation</keyword>
<dbReference type="SUPFAM" id="SSF100950">
    <property type="entry name" value="NagB/RpiA/CoA transferase-like"/>
    <property type="match status" value="1"/>
</dbReference>
<dbReference type="InterPro" id="IPR014036">
    <property type="entry name" value="DeoR-like_C"/>
</dbReference>
<sequence length="262" mass="27425">MATGQAPGDLTVTERRQRIVALVHRLGFVQVRPLAHDLGVSEVTIRQDLRSLEECGALHRVRGGAAATSGSATPGTAVPSRRARADWADPAVGTTVAAFVRSGDVLVLDHAPGIRAVAEALVSRRDLSGVVVHTESLRALEPFAGHSDRFTVVVPTGTLDATHRVVPDRETEVDADLAVLGCAGVSVEGILARTEPEAFARRRAAFAARRGIVVVPPDAFDAPGDHLVCSLDHVDACITGQALDEAVAGPLRAAGLRIFAVT</sequence>
<dbReference type="EMBL" id="FOFV01000011">
    <property type="protein sequence ID" value="SER72580.1"/>
    <property type="molecule type" value="Genomic_DNA"/>
</dbReference>
<keyword evidence="3" id="KW-0804">Transcription</keyword>
<dbReference type="PANTHER" id="PTHR30363">
    <property type="entry name" value="HTH-TYPE TRANSCRIPTIONAL REGULATOR SRLR-RELATED"/>
    <property type="match status" value="1"/>
</dbReference>
<dbReference type="Pfam" id="PF08220">
    <property type="entry name" value="HTH_DeoR"/>
    <property type="match status" value="1"/>
</dbReference>
<dbReference type="GO" id="GO:0003677">
    <property type="term" value="F:DNA binding"/>
    <property type="evidence" value="ECO:0007669"/>
    <property type="project" value="UniProtKB-KW"/>
</dbReference>
<feature type="domain" description="HTH deoR-type" evidence="4">
    <location>
        <begin position="12"/>
        <end position="67"/>
    </location>
</feature>
<dbReference type="Gene3D" id="1.10.10.10">
    <property type="entry name" value="Winged helix-like DNA-binding domain superfamily/Winged helix DNA-binding domain"/>
    <property type="match status" value="1"/>
</dbReference>
<evidence type="ECO:0000256" key="2">
    <source>
        <dbReference type="ARBA" id="ARBA00023125"/>
    </source>
</evidence>
<organism evidence="5 6">
    <name type="scientific">Lentzea albida</name>
    <dbReference type="NCBI Taxonomy" id="65499"/>
    <lineage>
        <taxon>Bacteria</taxon>
        <taxon>Bacillati</taxon>
        <taxon>Actinomycetota</taxon>
        <taxon>Actinomycetes</taxon>
        <taxon>Pseudonocardiales</taxon>
        <taxon>Pseudonocardiaceae</taxon>
        <taxon>Lentzea</taxon>
    </lineage>
</organism>
<dbReference type="InterPro" id="IPR036388">
    <property type="entry name" value="WH-like_DNA-bd_sf"/>
</dbReference>
<accession>A0A1H9RID7</accession>
<dbReference type="AlphaFoldDB" id="A0A1H9RID7"/>
<dbReference type="SMART" id="SM00420">
    <property type="entry name" value="HTH_DEOR"/>
    <property type="match status" value="1"/>
</dbReference>
<evidence type="ECO:0000256" key="1">
    <source>
        <dbReference type="ARBA" id="ARBA00023015"/>
    </source>
</evidence>
<dbReference type="InterPro" id="IPR050313">
    <property type="entry name" value="Carb_Metab_HTH_regulators"/>
</dbReference>
<keyword evidence="2" id="KW-0238">DNA-binding</keyword>
<dbReference type="PANTHER" id="PTHR30363:SF44">
    <property type="entry name" value="AGA OPERON TRANSCRIPTIONAL REPRESSOR-RELATED"/>
    <property type="match status" value="1"/>
</dbReference>
<evidence type="ECO:0000313" key="5">
    <source>
        <dbReference type="EMBL" id="SER72580.1"/>
    </source>
</evidence>
<dbReference type="Pfam" id="PF00455">
    <property type="entry name" value="DeoRC"/>
    <property type="match status" value="1"/>
</dbReference>
<evidence type="ECO:0000313" key="6">
    <source>
        <dbReference type="Proteomes" id="UP000199503"/>
    </source>
</evidence>
<dbReference type="InterPro" id="IPR036390">
    <property type="entry name" value="WH_DNA-bd_sf"/>
</dbReference>
<protein>
    <submittedName>
        <fullName evidence="5">Transcriptional regulator, DeoR family</fullName>
    </submittedName>
</protein>
<dbReference type="STRING" id="65499.SAMN04488000_111134"/>
<name>A0A1H9RID7_9PSEU</name>
<dbReference type="GO" id="GO:0003700">
    <property type="term" value="F:DNA-binding transcription factor activity"/>
    <property type="evidence" value="ECO:0007669"/>
    <property type="project" value="InterPro"/>
</dbReference>
<dbReference type="PROSITE" id="PS00894">
    <property type="entry name" value="HTH_DEOR_1"/>
    <property type="match status" value="1"/>
</dbReference>